<gene>
    <name evidence="3" type="ORF">DR864_17570</name>
</gene>
<dbReference type="KEGG" id="run:DR864_17570"/>
<dbReference type="InterPro" id="IPR005202">
    <property type="entry name" value="TF_GRAS"/>
</dbReference>
<protein>
    <submittedName>
        <fullName evidence="3">Transcriptional regulator</fullName>
    </submittedName>
</protein>
<dbReference type="Pfam" id="PF03514">
    <property type="entry name" value="GRAS"/>
    <property type="match status" value="1"/>
</dbReference>
<sequence>MKRFLPQLQSLAQRLPDQLTEADKAELEAIYQQCLETLDDSEAMFGYVLAKAMRKHVAGGQSNEHIYVQQFEIPQIRLFELLIQQLPLAALTQQCANALLTESLKNAEYPVLLDIGIGTGMQVVNVLRLLAQQNGCRVKQITVVGIEPFADAVRAAEKNFAELHLPFQVHFTASVGFVEKMTLAEIQALLPTHYDTLVVNASFALHHIQQAAQRETVFGHIRDLAPKAFVLSEPVSDHFEPHYATRFRNAVTHYGLVFEVIDSLDITNKEKAALKLFFSREIDDVLGHTEEVRVEKQYAAHQWLELFRTTGFTLEKPITSFGEIQEMNGAVLRVDLPQRYAVVFKNEEITNVFWAKP</sequence>
<keyword evidence="4" id="KW-1185">Reference proteome</keyword>
<organism evidence="3 4">
    <name type="scientific">Runella rosea</name>
    <dbReference type="NCBI Taxonomy" id="2259595"/>
    <lineage>
        <taxon>Bacteria</taxon>
        <taxon>Pseudomonadati</taxon>
        <taxon>Bacteroidota</taxon>
        <taxon>Cytophagia</taxon>
        <taxon>Cytophagales</taxon>
        <taxon>Spirosomataceae</taxon>
        <taxon>Runella</taxon>
    </lineage>
</organism>
<evidence type="ECO:0000256" key="1">
    <source>
        <dbReference type="ARBA" id="ARBA00023015"/>
    </source>
</evidence>
<dbReference type="AlphaFoldDB" id="A0A344TLA2"/>
<dbReference type="Proteomes" id="UP000251993">
    <property type="component" value="Chromosome"/>
</dbReference>
<name>A0A344TLA2_9BACT</name>
<dbReference type="SUPFAM" id="SSF53335">
    <property type="entry name" value="S-adenosyl-L-methionine-dependent methyltransferases"/>
    <property type="match status" value="1"/>
</dbReference>
<dbReference type="RefSeq" id="WP_114068195.1">
    <property type="nucleotide sequence ID" value="NZ_CP030850.1"/>
</dbReference>
<evidence type="ECO:0000313" key="4">
    <source>
        <dbReference type="Proteomes" id="UP000251993"/>
    </source>
</evidence>
<dbReference type="EMBL" id="CP030850">
    <property type="protein sequence ID" value="AXE19423.1"/>
    <property type="molecule type" value="Genomic_DNA"/>
</dbReference>
<dbReference type="Gene3D" id="3.40.50.150">
    <property type="entry name" value="Vaccinia Virus protein VP39"/>
    <property type="match status" value="1"/>
</dbReference>
<accession>A0A344TLA2</accession>
<evidence type="ECO:0000256" key="2">
    <source>
        <dbReference type="ARBA" id="ARBA00023163"/>
    </source>
</evidence>
<dbReference type="PROSITE" id="PS50985">
    <property type="entry name" value="GRAS"/>
    <property type="match status" value="1"/>
</dbReference>
<dbReference type="OrthoDB" id="2591721at2"/>
<reference evidence="3 4" key="1">
    <citation type="submission" date="2018-07" db="EMBL/GenBank/DDBJ databases">
        <title>Genome sequencing of Runella.</title>
        <authorList>
            <person name="Baek M.-G."/>
            <person name="Yi H."/>
        </authorList>
    </citation>
    <scope>NUCLEOTIDE SEQUENCE [LARGE SCALE GENOMIC DNA]</scope>
    <source>
        <strain evidence="3 4">HYN0085</strain>
    </source>
</reference>
<dbReference type="InterPro" id="IPR029063">
    <property type="entry name" value="SAM-dependent_MTases_sf"/>
</dbReference>
<keyword evidence="2" id="KW-0804">Transcription</keyword>
<evidence type="ECO:0000313" key="3">
    <source>
        <dbReference type="EMBL" id="AXE19423.1"/>
    </source>
</evidence>
<proteinExistence type="predicted"/>
<keyword evidence="1" id="KW-0805">Transcription regulation</keyword>
<dbReference type="PANTHER" id="PTHR31636">
    <property type="entry name" value="OSJNBA0084A10.13 PROTEIN-RELATED"/>
    <property type="match status" value="1"/>
</dbReference>